<comment type="caution">
    <text evidence="2">The sequence shown here is derived from an EMBL/GenBank/DDBJ whole genome shotgun (WGS) entry which is preliminary data.</text>
</comment>
<feature type="transmembrane region" description="Helical" evidence="1">
    <location>
        <begin position="15"/>
        <end position="33"/>
    </location>
</feature>
<accession>A0A2M7QHC5</accession>
<feature type="transmembrane region" description="Helical" evidence="1">
    <location>
        <begin position="403"/>
        <end position="420"/>
    </location>
</feature>
<feature type="transmembrane region" description="Helical" evidence="1">
    <location>
        <begin position="432"/>
        <end position="452"/>
    </location>
</feature>
<evidence type="ECO:0000313" key="3">
    <source>
        <dbReference type="Proteomes" id="UP000229401"/>
    </source>
</evidence>
<keyword evidence="1" id="KW-1133">Transmembrane helix</keyword>
<dbReference type="Proteomes" id="UP000229401">
    <property type="component" value="Unassembled WGS sequence"/>
</dbReference>
<keyword evidence="1" id="KW-0472">Membrane</keyword>
<feature type="transmembrane region" description="Helical" evidence="1">
    <location>
        <begin position="464"/>
        <end position="486"/>
    </location>
</feature>
<dbReference type="AlphaFoldDB" id="A0A2M7QHC5"/>
<protein>
    <submittedName>
        <fullName evidence="2">Uncharacterized protein</fullName>
    </submittedName>
</protein>
<gene>
    <name evidence="2" type="ORF">COY87_04625</name>
</gene>
<proteinExistence type="predicted"/>
<reference evidence="3" key="1">
    <citation type="submission" date="2017-09" db="EMBL/GenBank/DDBJ databases">
        <title>Depth-based differentiation of microbial function through sediment-hosted aquifers and enrichment of novel symbionts in the deep terrestrial subsurface.</title>
        <authorList>
            <person name="Probst A.J."/>
            <person name="Ladd B."/>
            <person name="Jarett J.K."/>
            <person name="Geller-Mcgrath D.E."/>
            <person name="Sieber C.M.K."/>
            <person name="Emerson J.B."/>
            <person name="Anantharaman K."/>
            <person name="Thomas B.C."/>
            <person name="Malmstrom R."/>
            <person name="Stieglmeier M."/>
            <person name="Klingl A."/>
            <person name="Woyke T."/>
            <person name="Ryan C.M."/>
            <person name="Banfield J.F."/>
        </authorList>
    </citation>
    <scope>NUCLEOTIDE SEQUENCE [LARGE SCALE GENOMIC DNA]</scope>
</reference>
<evidence type="ECO:0000256" key="1">
    <source>
        <dbReference type="SAM" id="Phobius"/>
    </source>
</evidence>
<name>A0A2M7QHC5_9BACT</name>
<evidence type="ECO:0000313" key="2">
    <source>
        <dbReference type="EMBL" id="PIY71734.1"/>
    </source>
</evidence>
<feature type="transmembrane region" description="Helical" evidence="1">
    <location>
        <begin position="200"/>
        <end position="232"/>
    </location>
</feature>
<dbReference type="EMBL" id="PFLI01000158">
    <property type="protein sequence ID" value="PIY71734.1"/>
    <property type="molecule type" value="Genomic_DNA"/>
</dbReference>
<keyword evidence="1" id="KW-0812">Transmembrane</keyword>
<feature type="transmembrane region" description="Helical" evidence="1">
    <location>
        <begin position="302"/>
        <end position="319"/>
    </location>
</feature>
<organism evidence="2 3">
    <name type="scientific">Candidatus Roizmanbacteria bacterium CG_4_10_14_0_8_um_filter_33_9</name>
    <dbReference type="NCBI Taxonomy" id="1974826"/>
    <lineage>
        <taxon>Bacteria</taxon>
        <taxon>Candidatus Roizmaniibacteriota</taxon>
    </lineage>
</organism>
<sequence length="568" mass="62039">MVNFLKKAGSIGKKVILILAAYILIFTLFSYFLKKDKSNLVLNNTVEKNRQEIYKVINDPGFKKTQEGKITVGIYKTSACLFIGEACTKNPSDGDKNFNKSILGYVNNLILLPYVNPPASGVYWTISSLANAGFMPKIYAAEGIGMGSIKPFTKVWKIFRDITYLLLVIIIIAIGFMVMFRAKINAQTIISVENSLPRIIIALILITFSFPIAGFLIDLMYLLIAVIISIIAPVYQFGGVLGSPKNAAELQQYFLQAGPGAIYRGIGKFNSPGSNIMWNIPVAILNIIPSFGLLVKTIGGLGLMYVALPFISIVVTQVPKTFTDWISAFELAGEPAGIGIRARLKEMVDAITVTPWTIFVLIFGFIIAAFFIVPLFLGLIIWFSLVFIFFRIIIMLFNSYIKILLNIILAPLYLLFEAIPGQKAFSNWLRNMIGELITFPLIVGIFVLGSVIVDSASSGNLVQFPFLVGLDAKSFGFIIGMGLLFMTPDLVKSVKQVFIPKPGILEGAGPGVFFGGAKTTVGGGLGQLSQVAGLAFYLKPLQRVLGALPFGKDLFTFQGGHQPEQPKG</sequence>
<feature type="transmembrane region" description="Helical" evidence="1">
    <location>
        <begin position="162"/>
        <end position="180"/>
    </location>
</feature>
<feature type="transmembrane region" description="Helical" evidence="1">
    <location>
        <begin position="276"/>
        <end position="295"/>
    </location>
</feature>
<feature type="transmembrane region" description="Helical" evidence="1">
    <location>
        <begin position="353"/>
        <end position="372"/>
    </location>
</feature>